<dbReference type="OrthoDB" id="2018619at2759"/>
<dbReference type="AlphaFoldDB" id="A0A4S4LNH3"/>
<dbReference type="InterPro" id="IPR001248">
    <property type="entry name" value="Pur-cyt_permease"/>
</dbReference>
<dbReference type="GO" id="GO:0005886">
    <property type="term" value="C:plasma membrane"/>
    <property type="evidence" value="ECO:0007669"/>
    <property type="project" value="TreeGrafter"/>
</dbReference>
<feature type="transmembrane region" description="Helical" evidence="6">
    <location>
        <begin position="184"/>
        <end position="201"/>
    </location>
</feature>
<evidence type="ECO:0000256" key="3">
    <source>
        <dbReference type="ARBA" id="ARBA00022692"/>
    </source>
</evidence>
<keyword evidence="4 6" id="KW-1133">Transmembrane helix</keyword>
<accession>A0A4S4LNH3</accession>
<evidence type="ECO:0000256" key="5">
    <source>
        <dbReference type="ARBA" id="ARBA00023136"/>
    </source>
</evidence>
<organism evidence="7 8">
    <name type="scientific">Bondarzewia mesenterica</name>
    <dbReference type="NCBI Taxonomy" id="1095465"/>
    <lineage>
        <taxon>Eukaryota</taxon>
        <taxon>Fungi</taxon>
        <taxon>Dikarya</taxon>
        <taxon>Basidiomycota</taxon>
        <taxon>Agaricomycotina</taxon>
        <taxon>Agaricomycetes</taxon>
        <taxon>Russulales</taxon>
        <taxon>Bondarzewiaceae</taxon>
        <taxon>Bondarzewia</taxon>
    </lineage>
</organism>
<dbReference type="Proteomes" id="UP000310158">
    <property type="component" value="Unassembled WGS sequence"/>
</dbReference>
<dbReference type="PANTHER" id="PTHR30618">
    <property type="entry name" value="NCS1 FAMILY PURINE/PYRIMIDINE TRANSPORTER"/>
    <property type="match status" value="1"/>
</dbReference>
<keyword evidence="5 6" id="KW-0472">Membrane</keyword>
<keyword evidence="8" id="KW-1185">Reference proteome</keyword>
<feature type="non-terminal residue" evidence="7">
    <location>
        <position position="348"/>
    </location>
</feature>
<sequence>MASQFFHRVNSLVKLQGNEEEHEKVDAWSNRDLIPLPPSSRHGKLPIRISRLVSPSASPWQSSSLAAASSRSSPHSSRGAVFVGTSASRFRTVTLGGMRGSYIPLIQRVLLNFIWNAVQTWNGGRLVAVLLTAIFPSFAKIKNSLPDSMPATTSEMIGFFVFWFCSIPFLWLPPEKFRRPFQVTSIYCGTAMLCMLIWSLSQSRGVGPVFYSGSKPSAKWSTSWIMLNCLNSAVGSNTAGVTNGSDFSRYGKSARGYIMGTFTCLFCTGTMVSFIGLVVTAAAQKIYGEIYWNPPDLLMRMMDSGEGSSKARAGVFFLALGFTLTSGFENICGNAVAGGVDLAGMFPR</sequence>
<evidence type="ECO:0000256" key="6">
    <source>
        <dbReference type="SAM" id="Phobius"/>
    </source>
</evidence>
<keyword evidence="3 6" id="KW-0812">Transmembrane</keyword>
<evidence type="ECO:0000313" key="7">
    <source>
        <dbReference type="EMBL" id="THH13802.1"/>
    </source>
</evidence>
<comment type="caution">
    <text evidence="7">The sequence shown here is derived from an EMBL/GenBank/DDBJ whole genome shotgun (WGS) entry which is preliminary data.</text>
</comment>
<feature type="transmembrane region" description="Helical" evidence="6">
    <location>
        <begin position="109"/>
        <end position="136"/>
    </location>
</feature>
<dbReference type="Gene3D" id="1.10.4160.10">
    <property type="entry name" value="Hydantoin permease"/>
    <property type="match status" value="1"/>
</dbReference>
<evidence type="ECO:0000256" key="1">
    <source>
        <dbReference type="ARBA" id="ARBA00004141"/>
    </source>
</evidence>
<evidence type="ECO:0000313" key="8">
    <source>
        <dbReference type="Proteomes" id="UP000310158"/>
    </source>
</evidence>
<name>A0A4S4LNH3_9AGAM</name>
<feature type="transmembrane region" description="Helical" evidence="6">
    <location>
        <begin position="257"/>
        <end position="283"/>
    </location>
</feature>
<proteinExistence type="inferred from homology"/>
<feature type="transmembrane region" description="Helical" evidence="6">
    <location>
        <begin position="156"/>
        <end position="172"/>
    </location>
</feature>
<evidence type="ECO:0000256" key="4">
    <source>
        <dbReference type="ARBA" id="ARBA00022989"/>
    </source>
</evidence>
<dbReference type="Pfam" id="PF02133">
    <property type="entry name" value="Transp_cyt_pur"/>
    <property type="match status" value="1"/>
</dbReference>
<comment type="similarity">
    <text evidence="2">Belongs to the purine-cytosine permease (2.A.39) family.</text>
</comment>
<comment type="subcellular location">
    <subcellularLocation>
        <location evidence="1">Membrane</location>
        <topology evidence="1">Multi-pass membrane protein</topology>
    </subcellularLocation>
</comment>
<reference evidence="7 8" key="1">
    <citation type="submission" date="2019-02" db="EMBL/GenBank/DDBJ databases">
        <title>Genome sequencing of the rare red list fungi Bondarzewia mesenterica.</title>
        <authorList>
            <person name="Buettner E."/>
            <person name="Kellner H."/>
        </authorList>
    </citation>
    <scope>NUCLEOTIDE SEQUENCE [LARGE SCALE GENOMIC DNA]</scope>
    <source>
        <strain evidence="7 8">DSM 108281</strain>
    </source>
</reference>
<dbReference type="EMBL" id="SGPL01000325">
    <property type="protein sequence ID" value="THH13802.1"/>
    <property type="molecule type" value="Genomic_DNA"/>
</dbReference>
<dbReference type="GO" id="GO:0015205">
    <property type="term" value="F:nucleobase transmembrane transporter activity"/>
    <property type="evidence" value="ECO:0007669"/>
    <property type="project" value="TreeGrafter"/>
</dbReference>
<evidence type="ECO:0000256" key="2">
    <source>
        <dbReference type="ARBA" id="ARBA00008974"/>
    </source>
</evidence>
<dbReference type="PANTHER" id="PTHR30618:SF4">
    <property type="entry name" value="ALLANTOIN PERMEASE"/>
    <property type="match status" value="1"/>
</dbReference>
<dbReference type="InterPro" id="IPR045225">
    <property type="entry name" value="Uracil/uridine/allantoin_perm"/>
</dbReference>
<protein>
    <submittedName>
        <fullName evidence="7">Uncharacterized protein</fullName>
    </submittedName>
</protein>
<gene>
    <name evidence="7" type="ORF">EW146_g6456</name>
</gene>